<dbReference type="Gene3D" id="1.10.10.350">
    <property type="match status" value="1"/>
</dbReference>
<evidence type="ECO:0000313" key="9">
    <source>
        <dbReference type="EMBL" id="GAE47615.1"/>
    </source>
</evidence>
<dbReference type="GO" id="GO:0005829">
    <property type="term" value="C:cytosol"/>
    <property type="evidence" value="ECO:0007669"/>
    <property type="project" value="TreeGrafter"/>
</dbReference>
<feature type="domain" description="Aminoacyl-tRNA synthetase class I anticodon-binding" evidence="8">
    <location>
        <begin position="4"/>
        <end position="110"/>
    </location>
</feature>
<evidence type="ECO:0000256" key="5">
    <source>
        <dbReference type="ARBA" id="ARBA00022840"/>
    </source>
</evidence>
<dbReference type="Proteomes" id="UP000018949">
    <property type="component" value="Unassembled WGS sequence"/>
</dbReference>
<keyword evidence="5" id="KW-0067">ATP-binding</keyword>
<sequence>MNFGAEIVEMSDLFFRAEVNYDEEAKEVLAGEQVPEVLNAFLAEIDKLEEFRADGIKAAVKAIQKGTGHKGQKLFMPIRAAATGQTHGPDLMLAMELIGREKVMERVQKLLG</sequence>
<dbReference type="GO" id="GO:0005524">
    <property type="term" value="F:ATP binding"/>
    <property type="evidence" value="ECO:0007669"/>
    <property type="project" value="UniProtKB-KW"/>
</dbReference>
<organism evidence="9 10">
    <name type="scientific">Mesobacillus boroniphilus JCM 21738</name>
    <dbReference type="NCBI Taxonomy" id="1294265"/>
    <lineage>
        <taxon>Bacteria</taxon>
        <taxon>Bacillati</taxon>
        <taxon>Bacillota</taxon>
        <taxon>Bacilli</taxon>
        <taxon>Bacillales</taxon>
        <taxon>Bacillaceae</taxon>
        <taxon>Mesobacillus</taxon>
    </lineage>
</organism>
<dbReference type="PANTHER" id="PTHR43311:SF2">
    <property type="entry name" value="GLUTAMATE--TRNA LIGASE, MITOCHONDRIAL-RELATED"/>
    <property type="match status" value="1"/>
</dbReference>
<proteinExistence type="inferred from homology"/>
<gene>
    <name evidence="9" type="ORF">JCM21738_4613</name>
</gene>
<keyword evidence="10" id="KW-1185">Reference proteome</keyword>
<dbReference type="Pfam" id="PF19269">
    <property type="entry name" value="Anticodon_2"/>
    <property type="match status" value="1"/>
</dbReference>
<dbReference type="PANTHER" id="PTHR43311">
    <property type="entry name" value="GLUTAMATE--TRNA LIGASE"/>
    <property type="match status" value="1"/>
</dbReference>
<dbReference type="InterPro" id="IPR049940">
    <property type="entry name" value="GluQ/Sye"/>
</dbReference>
<evidence type="ECO:0000256" key="1">
    <source>
        <dbReference type="ARBA" id="ARBA00007894"/>
    </source>
</evidence>
<evidence type="ECO:0000259" key="8">
    <source>
        <dbReference type="Pfam" id="PF19269"/>
    </source>
</evidence>
<dbReference type="AlphaFoldDB" id="W4RT66"/>
<evidence type="ECO:0000256" key="6">
    <source>
        <dbReference type="ARBA" id="ARBA00022917"/>
    </source>
</evidence>
<dbReference type="EMBL" id="BAUW01000086">
    <property type="protein sequence ID" value="GAE47615.1"/>
    <property type="molecule type" value="Genomic_DNA"/>
</dbReference>
<dbReference type="GO" id="GO:0004818">
    <property type="term" value="F:glutamate-tRNA ligase activity"/>
    <property type="evidence" value="ECO:0007669"/>
    <property type="project" value="TreeGrafter"/>
</dbReference>
<evidence type="ECO:0000256" key="3">
    <source>
        <dbReference type="ARBA" id="ARBA00022598"/>
    </source>
</evidence>
<dbReference type="GO" id="GO:0000049">
    <property type="term" value="F:tRNA binding"/>
    <property type="evidence" value="ECO:0007669"/>
    <property type="project" value="InterPro"/>
</dbReference>
<dbReference type="InterPro" id="IPR020751">
    <property type="entry name" value="aa-tRNA-synth_I_codon-bd_sub2"/>
</dbReference>
<dbReference type="GO" id="GO:0006424">
    <property type="term" value="P:glutamyl-tRNA aminoacylation"/>
    <property type="evidence" value="ECO:0007669"/>
    <property type="project" value="TreeGrafter"/>
</dbReference>
<keyword evidence="4" id="KW-0547">Nucleotide-binding</keyword>
<dbReference type="SUPFAM" id="SSF48163">
    <property type="entry name" value="An anticodon-binding domain of class I aminoacyl-tRNA synthetases"/>
    <property type="match status" value="1"/>
</dbReference>
<keyword evidence="2" id="KW-0963">Cytoplasm</keyword>
<protein>
    <submittedName>
        <fullName evidence="9">Glutamyl-tRNA synthetase</fullName>
    </submittedName>
</protein>
<evidence type="ECO:0000256" key="4">
    <source>
        <dbReference type="ARBA" id="ARBA00022741"/>
    </source>
</evidence>
<name>W4RT66_9BACI</name>
<evidence type="ECO:0000313" key="10">
    <source>
        <dbReference type="Proteomes" id="UP000018949"/>
    </source>
</evidence>
<keyword evidence="6" id="KW-0648">Protein biosynthesis</keyword>
<evidence type="ECO:0000256" key="7">
    <source>
        <dbReference type="ARBA" id="ARBA00023146"/>
    </source>
</evidence>
<keyword evidence="7 9" id="KW-0030">Aminoacyl-tRNA synthetase</keyword>
<reference evidence="9 10" key="1">
    <citation type="submission" date="2013-12" db="EMBL/GenBank/DDBJ databases">
        <title>NBRP : Genome information of microbial organism related human and environment.</title>
        <authorList>
            <person name="Hattori M."/>
            <person name="Oshima K."/>
            <person name="Inaba H."/>
            <person name="Suda W."/>
            <person name="Sakamoto M."/>
            <person name="Iino T."/>
            <person name="Kitahara M."/>
            <person name="Oshida Y."/>
            <person name="Iida T."/>
            <person name="Kudo T."/>
            <person name="Itoh T."/>
            <person name="Ahmed I."/>
            <person name="Ohkuma M."/>
        </authorList>
    </citation>
    <scope>NUCLEOTIDE SEQUENCE [LARGE SCALE GENOMIC DNA]</scope>
    <source>
        <strain evidence="9 10">JCM 21738</strain>
    </source>
</reference>
<comment type="caution">
    <text evidence="9">The sequence shown here is derived from an EMBL/GenBank/DDBJ whole genome shotgun (WGS) entry which is preliminary data.</text>
</comment>
<dbReference type="InterPro" id="IPR008925">
    <property type="entry name" value="aa_tRNA-synth_I_cd-bd_sf"/>
</dbReference>
<dbReference type="eggNOG" id="COG1384">
    <property type="taxonomic scope" value="Bacteria"/>
</dbReference>
<keyword evidence="3" id="KW-0436">Ligase</keyword>
<evidence type="ECO:0000256" key="2">
    <source>
        <dbReference type="ARBA" id="ARBA00022490"/>
    </source>
</evidence>
<accession>W4RT66</accession>
<dbReference type="InterPro" id="IPR045462">
    <property type="entry name" value="aa-tRNA-synth_I_cd-bd"/>
</dbReference>
<comment type="similarity">
    <text evidence="1">Belongs to the class-I aminoacyl-tRNA synthetase family. Glutamate--tRNA ligase type 1 subfamily.</text>
</comment>
<dbReference type="FunFam" id="1.10.10.350:FF:000002">
    <property type="entry name" value="Glutamate--tRNA ligase"/>
    <property type="match status" value="1"/>
</dbReference>